<evidence type="ECO:0000313" key="3">
    <source>
        <dbReference type="Proteomes" id="UP000178319"/>
    </source>
</evidence>
<feature type="transmembrane region" description="Helical" evidence="1">
    <location>
        <begin position="65"/>
        <end position="86"/>
    </location>
</feature>
<reference evidence="2 3" key="1">
    <citation type="journal article" date="2016" name="Nat. Commun.">
        <title>Thousands of microbial genomes shed light on interconnected biogeochemical processes in an aquifer system.</title>
        <authorList>
            <person name="Anantharaman K."/>
            <person name="Brown C.T."/>
            <person name="Hug L.A."/>
            <person name="Sharon I."/>
            <person name="Castelle C.J."/>
            <person name="Probst A.J."/>
            <person name="Thomas B.C."/>
            <person name="Singh A."/>
            <person name="Wilkins M.J."/>
            <person name="Karaoz U."/>
            <person name="Brodie E.L."/>
            <person name="Williams K.H."/>
            <person name="Hubbard S.S."/>
            <person name="Banfield J.F."/>
        </authorList>
    </citation>
    <scope>NUCLEOTIDE SEQUENCE [LARGE SCALE GENOMIC DNA]</scope>
</reference>
<sequence length="115" mass="13568">MSPLGQFFTICLLVQVAHVIEELSTGFHRKWYVFKMPFWVFLAFEVVFESFWIAVWFFQDFPSRAYLQAFFLALMFANGVQHVVWAGNVKKYIPGLITAPIHIIVFLVFYFKAIF</sequence>
<dbReference type="EMBL" id="MHBZ01000006">
    <property type="protein sequence ID" value="OGY12136.1"/>
    <property type="molecule type" value="Genomic_DNA"/>
</dbReference>
<organism evidence="2 3">
    <name type="scientific">Candidatus Blackburnbacteria bacterium RIFCSPHIGHO2_02_FULL_44_20</name>
    <dbReference type="NCBI Taxonomy" id="1797516"/>
    <lineage>
        <taxon>Bacteria</taxon>
        <taxon>Candidatus Blackburniibacteriota</taxon>
    </lineage>
</organism>
<feature type="transmembrane region" description="Helical" evidence="1">
    <location>
        <begin position="38"/>
        <end position="58"/>
    </location>
</feature>
<proteinExistence type="predicted"/>
<feature type="transmembrane region" description="Helical" evidence="1">
    <location>
        <begin position="92"/>
        <end position="111"/>
    </location>
</feature>
<gene>
    <name evidence="2" type="ORF">A3D26_04060</name>
</gene>
<evidence type="ECO:0000313" key="2">
    <source>
        <dbReference type="EMBL" id="OGY12136.1"/>
    </source>
</evidence>
<accession>A0A1G1V9S6</accession>
<dbReference type="Pfam" id="PF13787">
    <property type="entry name" value="HXXEE"/>
    <property type="match status" value="1"/>
</dbReference>
<comment type="caution">
    <text evidence="2">The sequence shown here is derived from an EMBL/GenBank/DDBJ whole genome shotgun (WGS) entry which is preliminary data.</text>
</comment>
<dbReference type="AlphaFoldDB" id="A0A1G1V9S6"/>
<dbReference type="InterPro" id="IPR025671">
    <property type="entry name" value="HXXEE"/>
</dbReference>
<keyword evidence="1" id="KW-1133">Transmembrane helix</keyword>
<keyword evidence="1" id="KW-0472">Membrane</keyword>
<keyword evidence="1" id="KW-0812">Transmembrane</keyword>
<evidence type="ECO:0008006" key="4">
    <source>
        <dbReference type="Google" id="ProtNLM"/>
    </source>
</evidence>
<dbReference type="Proteomes" id="UP000178319">
    <property type="component" value="Unassembled WGS sequence"/>
</dbReference>
<name>A0A1G1V9S6_9BACT</name>
<protein>
    <recommendedName>
        <fullName evidence="4">HXXEE domain-containing protein</fullName>
    </recommendedName>
</protein>
<evidence type="ECO:0000256" key="1">
    <source>
        <dbReference type="SAM" id="Phobius"/>
    </source>
</evidence>